<sequence length="477" mass="54939">MIKHIGSYLKKSSYKLFAYKGAHLILSVGLFYIFFILFRYGSLTSVDTYGFRYNYFVALIYGAMIVFFVRTYNAYLLGYTRVRTLVFGQFLAQLLSIVILYFVISIAWSKFTSFLVFFPMLIAQIILDVIWSYYGNTIFYKLYGKRKTLLIYRNQIDKIRFGTIKGKPTERMYEVTDELQYDGSFSALKDKLQGYDTIFVAGVNSRCRNGILKYCKENNVYGLFLPHIGDTIMQDAKHIQAFDSPVLAISRKELSPEFAVIKRVFDIVSSGLALILLSPVILVTALVIKLYDGGPAFYRQTRLTRDGKEFQILKFRSMRVDAEKDGVARLSTGENDDRITPVGRIVRRYRLDEIPQLINIFKGDMSVVGPRPERPEIAEQYCQSMPEFKLRLQVKAGLTGYAQVYGKYNTSPYEKLEFDLLYINNMSILIDVQLCFATLMTVFRKDSTEGVTGITAIDSEKNINCKERNKMSEEYDN</sequence>
<dbReference type="Proteomes" id="UP000682782">
    <property type="component" value="Chromosome"/>
</dbReference>
<gene>
    <name evidence="1" type="ORF">JYE49_05865</name>
</gene>
<dbReference type="EMBL" id="CP068393">
    <property type="protein sequence ID" value="QUC68219.1"/>
    <property type="molecule type" value="Genomic_DNA"/>
</dbReference>
<reference evidence="1" key="1">
    <citation type="submission" date="2021-01" db="EMBL/GenBank/DDBJ databases">
        <title>Complete genome sequence of Clostridiales bacterium R-7.</title>
        <authorList>
            <person name="Mahoney-Kurpe S.C."/>
            <person name="Palevich N."/>
            <person name="Koike S."/>
            <person name="Moon C.D."/>
            <person name="Attwood G.T."/>
        </authorList>
    </citation>
    <scope>NUCLEOTIDE SEQUENCE</scope>
    <source>
        <strain evidence="1">R-7</strain>
    </source>
</reference>
<proteinExistence type="predicted"/>
<accession>A0AC61N2Z4</accession>
<name>A0AC61N2Z4_9FIRM</name>
<organism evidence="1 2">
    <name type="scientific">Aristaeella hokkaidonensis</name>
    <dbReference type="NCBI Taxonomy" id="3046382"/>
    <lineage>
        <taxon>Bacteria</taxon>
        <taxon>Bacillati</taxon>
        <taxon>Bacillota</taxon>
        <taxon>Clostridia</taxon>
        <taxon>Eubacteriales</taxon>
        <taxon>Aristaeellaceae</taxon>
        <taxon>Aristaeella</taxon>
    </lineage>
</organism>
<keyword evidence="1" id="KW-0808">Transferase</keyword>
<evidence type="ECO:0000313" key="2">
    <source>
        <dbReference type="Proteomes" id="UP000682782"/>
    </source>
</evidence>
<protein>
    <submittedName>
        <fullName evidence="1">Sugar transferase</fullName>
    </submittedName>
</protein>
<keyword evidence="2" id="KW-1185">Reference proteome</keyword>
<evidence type="ECO:0000313" key="1">
    <source>
        <dbReference type="EMBL" id="QUC68219.1"/>
    </source>
</evidence>